<dbReference type="PANTHER" id="PTHR47926">
    <property type="entry name" value="PENTATRICOPEPTIDE REPEAT-CONTAINING PROTEIN"/>
    <property type="match status" value="1"/>
</dbReference>
<dbReference type="Pfam" id="PF20431">
    <property type="entry name" value="E_motif"/>
    <property type="match status" value="1"/>
</dbReference>
<dbReference type="InterPro" id="IPR046960">
    <property type="entry name" value="PPR_At4g14850-like_plant"/>
</dbReference>
<dbReference type="GO" id="GO:0009451">
    <property type="term" value="P:RNA modification"/>
    <property type="evidence" value="ECO:0007669"/>
    <property type="project" value="InterPro"/>
</dbReference>
<dbReference type="EMBL" id="LR721785">
    <property type="protein sequence ID" value="VVW56955.1"/>
    <property type="molecule type" value="Genomic_DNA"/>
</dbReference>
<protein>
    <recommendedName>
        <fullName evidence="2">Pentatricopeptide repeat-containing protein</fullName>
    </recommendedName>
</protein>
<dbReference type="AlphaFoldDB" id="A0A5K1F0I0"/>
<evidence type="ECO:0008006" key="2">
    <source>
        <dbReference type="Google" id="ProtNLM"/>
    </source>
</evidence>
<name>A0A5K1F0I0_9MAGN</name>
<organism evidence="1">
    <name type="scientific">Nymphaea colorata</name>
    <name type="common">pocket water lily</name>
    <dbReference type="NCBI Taxonomy" id="210225"/>
    <lineage>
        <taxon>Eukaryota</taxon>
        <taxon>Viridiplantae</taxon>
        <taxon>Streptophyta</taxon>
        <taxon>Embryophyta</taxon>
        <taxon>Tracheophyta</taxon>
        <taxon>Spermatophyta</taxon>
        <taxon>Magnoliopsida</taxon>
        <taxon>Nymphaeales</taxon>
        <taxon>Nymphaeaceae</taxon>
        <taxon>Nymphaea</taxon>
    </lineage>
</organism>
<reference evidence="1" key="1">
    <citation type="submission" date="2019-09" db="EMBL/GenBank/DDBJ databases">
        <authorList>
            <person name="Zhang L."/>
        </authorList>
    </citation>
    <scope>NUCLEOTIDE SEQUENCE</scope>
</reference>
<dbReference type="Gramene" id="NC7G0296370.1">
    <property type="protein sequence ID" value="NC7G0296370.1:cds"/>
    <property type="gene ID" value="NC7G0296370"/>
</dbReference>
<gene>
    <name evidence="1" type="ORF">NYM_LOCUS24171</name>
</gene>
<dbReference type="InterPro" id="IPR046848">
    <property type="entry name" value="E_motif"/>
</dbReference>
<proteinExistence type="predicted"/>
<dbReference type="GO" id="GO:0003723">
    <property type="term" value="F:RNA binding"/>
    <property type="evidence" value="ECO:0007669"/>
    <property type="project" value="InterPro"/>
</dbReference>
<dbReference type="PANTHER" id="PTHR47926:SF471">
    <property type="entry name" value="DYW DOMAIN-CONTAINING PROTEIN"/>
    <property type="match status" value="1"/>
</dbReference>
<evidence type="ECO:0000313" key="1">
    <source>
        <dbReference type="EMBL" id="VVW56955.1"/>
    </source>
</evidence>
<accession>A0A5K1F0I0</accession>
<sequence length="101" mass="11284">MIDVLGRSGILEEVVKFIDVLPLKPDAFVWGTLLGPCSLHENVELRKLAVNKVLEPGPSDSRVYLSLSNMSVEISSWEDVTMIRNLMNDFGIKKEPGWSLV</sequence>